<evidence type="ECO:0000313" key="8">
    <source>
        <dbReference type="EMBL" id="SDL42862.1"/>
    </source>
</evidence>
<evidence type="ECO:0000256" key="5">
    <source>
        <dbReference type="ARBA" id="ARBA00022989"/>
    </source>
</evidence>
<accession>A0A1G9JZL5</accession>
<dbReference type="GO" id="GO:0005886">
    <property type="term" value="C:plasma membrane"/>
    <property type="evidence" value="ECO:0007669"/>
    <property type="project" value="UniProtKB-SubCell"/>
</dbReference>
<comment type="similarity">
    <text evidence="2">Belongs to the chromate ion transporter (CHR) (TC 2.A.51) family.</text>
</comment>
<dbReference type="InterPro" id="IPR003370">
    <property type="entry name" value="Chromate_transpt"/>
</dbReference>
<dbReference type="RefSeq" id="WP_093198168.1">
    <property type="nucleotide sequence ID" value="NZ_FNGS01000002.1"/>
</dbReference>
<dbReference type="NCBIfam" id="TIGR00937">
    <property type="entry name" value="2A51"/>
    <property type="match status" value="1"/>
</dbReference>
<feature type="transmembrane region" description="Helical" evidence="7">
    <location>
        <begin position="78"/>
        <end position="102"/>
    </location>
</feature>
<feature type="transmembrane region" description="Helical" evidence="7">
    <location>
        <begin position="278"/>
        <end position="300"/>
    </location>
</feature>
<keyword evidence="6 7" id="KW-0472">Membrane</keyword>
<dbReference type="EMBL" id="FNGS01000002">
    <property type="protein sequence ID" value="SDL42862.1"/>
    <property type="molecule type" value="Genomic_DNA"/>
</dbReference>
<dbReference type="STRING" id="563176.SAMN04488090_0818"/>
<dbReference type="GO" id="GO:0015109">
    <property type="term" value="F:chromate transmembrane transporter activity"/>
    <property type="evidence" value="ECO:0007669"/>
    <property type="project" value="InterPro"/>
</dbReference>
<dbReference type="InterPro" id="IPR014047">
    <property type="entry name" value="Chr_Tranpt_l_chain"/>
</dbReference>
<keyword evidence="9" id="KW-1185">Reference proteome</keyword>
<organism evidence="8 9">
    <name type="scientific">Siphonobacter aquaeclarae</name>
    <dbReference type="NCBI Taxonomy" id="563176"/>
    <lineage>
        <taxon>Bacteria</taxon>
        <taxon>Pseudomonadati</taxon>
        <taxon>Bacteroidota</taxon>
        <taxon>Cytophagia</taxon>
        <taxon>Cytophagales</taxon>
        <taxon>Cytophagaceae</taxon>
        <taxon>Siphonobacter</taxon>
    </lineage>
</organism>
<name>A0A1G9JZL5_9BACT</name>
<evidence type="ECO:0000256" key="3">
    <source>
        <dbReference type="ARBA" id="ARBA00022475"/>
    </source>
</evidence>
<dbReference type="PANTHER" id="PTHR43663:SF1">
    <property type="entry name" value="CHROMATE TRANSPORTER"/>
    <property type="match status" value="1"/>
</dbReference>
<protein>
    <submittedName>
        <fullName evidence="8">Chromate transporter</fullName>
    </submittedName>
</protein>
<feature type="transmembrane region" description="Helical" evidence="7">
    <location>
        <begin position="216"/>
        <end position="235"/>
    </location>
</feature>
<dbReference type="Pfam" id="PF02417">
    <property type="entry name" value="Chromate_transp"/>
    <property type="match status" value="2"/>
</dbReference>
<evidence type="ECO:0000313" key="9">
    <source>
        <dbReference type="Proteomes" id="UP000198901"/>
    </source>
</evidence>
<evidence type="ECO:0000256" key="7">
    <source>
        <dbReference type="SAM" id="Phobius"/>
    </source>
</evidence>
<dbReference type="PIRSF" id="PIRSF004810">
    <property type="entry name" value="ChrA"/>
    <property type="match status" value="1"/>
</dbReference>
<dbReference type="AlphaFoldDB" id="A0A1G9JZL5"/>
<evidence type="ECO:0000256" key="4">
    <source>
        <dbReference type="ARBA" id="ARBA00022692"/>
    </source>
</evidence>
<dbReference type="InterPro" id="IPR052518">
    <property type="entry name" value="CHR_Transporter"/>
</dbReference>
<evidence type="ECO:0000256" key="2">
    <source>
        <dbReference type="ARBA" id="ARBA00005262"/>
    </source>
</evidence>
<dbReference type="OrthoDB" id="9788907at2"/>
<feature type="transmembrane region" description="Helical" evidence="7">
    <location>
        <begin position="312"/>
        <end position="333"/>
    </location>
</feature>
<evidence type="ECO:0000256" key="6">
    <source>
        <dbReference type="ARBA" id="ARBA00023136"/>
    </source>
</evidence>
<gene>
    <name evidence="8" type="ORF">SAMN04488090_0818</name>
</gene>
<sequence>MEPTYKLKDLLLYFLRLGTWGFGGPVALVGYMHRDLVERKRWFDEDQYREGLTLAQLAPGPLAAQLGIYFGYVHFGALGAGLCGLAFVLPSFLMVLALGRAYLAFGGLPWMQSVFYGVGSAVIGIIVLSCYRLTRKTVGTSLREDPLRWVLFGGSAAVTVWREREEMLLFLAAGLVYMLVRTRPVKGMALTLWLGFLPALQPDGRLWQIGWFFTKAGAFVFGSGLAIIPFLQTGVVHEMGWLTQQQFLDAVAVAMITPGPVVITVGFIGYLVEGTPGAVVAALGVFLPCYVFTVLPAPYFRKISGNRYIRAFVDGLTAAVVGALAGSVIVIALRTFTDALSPFFALATLICLIRFKKIPEPVLILAAGVLGYTVRFFF</sequence>
<evidence type="ECO:0000256" key="1">
    <source>
        <dbReference type="ARBA" id="ARBA00004651"/>
    </source>
</evidence>
<comment type="subcellular location">
    <subcellularLocation>
        <location evidence="1">Cell membrane</location>
        <topology evidence="1">Multi-pass membrane protein</topology>
    </subcellularLocation>
</comment>
<dbReference type="PANTHER" id="PTHR43663">
    <property type="entry name" value="CHROMATE TRANSPORT PROTEIN-RELATED"/>
    <property type="match status" value="1"/>
</dbReference>
<reference evidence="8 9" key="1">
    <citation type="submission" date="2016-10" db="EMBL/GenBank/DDBJ databases">
        <authorList>
            <person name="de Groot N.N."/>
        </authorList>
    </citation>
    <scope>NUCLEOTIDE SEQUENCE [LARGE SCALE GENOMIC DNA]</scope>
    <source>
        <strain evidence="8 9">DSM 21668</strain>
    </source>
</reference>
<dbReference type="Proteomes" id="UP000198901">
    <property type="component" value="Unassembled WGS sequence"/>
</dbReference>
<feature type="transmembrane region" description="Helical" evidence="7">
    <location>
        <begin position="12"/>
        <end position="31"/>
    </location>
</feature>
<keyword evidence="3" id="KW-1003">Cell membrane</keyword>
<feature type="transmembrane region" description="Helical" evidence="7">
    <location>
        <begin position="247"/>
        <end position="272"/>
    </location>
</feature>
<feature type="transmembrane region" description="Helical" evidence="7">
    <location>
        <begin position="114"/>
        <end position="134"/>
    </location>
</feature>
<proteinExistence type="inferred from homology"/>
<keyword evidence="5 7" id="KW-1133">Transmembrane helix</keyword>
<feature type="transmembrane region" description="Helical" evidence="7">
    <location>
        <begin position="168"/>
        <end position="196"/>
    </location>
</feature>
<keyword evidence="4 7" id="KW-0812">Transmembrane</keyword>